<accession>A0A1D9Q773</accession>
<dbReference type="OMA" id="WLICNLI"/>
<dbReference type="OrthoDB" id="5404599at2759"/>
<proteinExistence type="predicted"/>
<protein>
    <recommendedName>
        <fullName evidence="3">Aminoglycoside phosphotransferase domain-containing protein</fullName>
    </recommendedName>
</protein>
<dbReference type="PANTHER" id="PTHR21310:SF58">
    <property type="entry name" value="AMINOGLYCOSIDE PHOSPHOTRANSFERASE DOMAIN-CONTAINING PROTEIN"/>
    <property type="match status" value="1"/>
</dbReference>
<dbReference type="PANTHER" id="PTHR21310">
    <property type="entry name" value="AMINOGLYCOSIDE PHOSPHOTRANSFERASE-RELATED-RELATED"/>
    <property type="match status" value="1"/>
</dbReference>
<dbReference type="InterPro" id="IPR051678">
    <property type="entry name" value="AGP_Transferase"/>
</dbReference>
<dbReference type="RefSeq" id="XP_001591632.1">
    <property type="nucleotide sequence ID" value="XM_001591582.1"/>
</dbReference>
<dbReference type="VEuPathDB" id="FungiDB:sscle_06g052030"/>
<reference evidence="2" key="1">
    <citation type="journal article" date="2017" name="Genome Biol. Evol.">
        <title>The complete genome sequence of the phytopathogenic fungus Sclerotinia sclerotiorum reveals insights into the genome architecture of broad host range pathogens.</title>
        <authorList>
            <person name="Derbyshire M."/>
            <person name="Denton-Giles M."/>
            <person name="Hegedus D."/>
            <person name="Seifbarghy S."/>
            <person name="Rollins J."/>
            <person name="van Kan J."/>
            <person name="Seidl M.F."/>
            <person name="Faino L."/>
            <person name="Mbengue M."/>
            <person name="Navaud O."/>
            <person name="Raffaele S."/>
            <person name="Hammond-Kosack K."/>
            <person name="Heard S."/>
            <person name="Oliver R."/>
        </authorList>
    </citation>
    <scope>NUCLEOTIDE SEQUENCE [LARGE SCALE GENOMIC DNA]</scope>
    <source>
        <strain evidence="2">ATCC 18683 / 1980 / Ss-1</strain>
    </source>
</reference>
<gene>
    <name evidence="1" type="ORF">sscle_06g052030</name>
</gene>
<sequence length="381" mass="44207">MAQEGPWSESQWFPVHENIHRDWYEYHSFFSEEESDHRWRIRNGTWPLNESIKEIDGERDAWLICNLILRRTEGRSPSADWYDEKDNSSYHITNAPFPPLKATYQQRSTNYYRGTTEQPLVEVLDVRNWLVENTTWSIGYCAVLKMDFIYSSQDYTPQHVTLGAIQGKLDSRRFQVPKVIHHEVQMKRTITFETQIYGLNLGQAWLFLSDENRWRYIAAVADFCFELSKFKGDNIGWATKGLESALSEFCFSHNSCAPDNIILVDGLPEDGIPAGGDSLPAIGIVDWSIAGFVPKAWARTRFAVDMVCDLPLYHRLRKNELSRIPEADAHNFRWGVWKLLGNDSYNMPEVNDLWWKAHPEMAAFVGPEFIQGRRTLPLSFS</sequence>
<dbReference type="KEGG" id="ssl:SS1G_07078"/>
<organism evidence="1 2">
    <name type="scientific">Sclerotinia sclerotiorum (strain ATCC 18683 / 1980 / Ss-1)</name>
    <name type="common">White mold</name>
    <name type="synonym">Whetzelinia sclerotiorum</name>
    <dbReference type="NCBI Taxonomy" id="665079"/>
    <lineage>
        <taxon>Eukaryota</taxon>
        <taxon>Fungi</taxon>
        <taxon>Dikarya</taxon>
        <taxon>Ascomycota</taxon>
        <taxon>Pezizomycotina</taxon>
        <taxon>Leotiomycetes</taxon>
        <taxon>Helotiales</taxon>
        <taxon>Sclerotiniaceae</taxon>
        <taxon>Sclerotinia</taxon>
    </lineage>
</organism>
<dbReference type="AlphaFoldDB" id="A0A1D9Q773"/>
<dbReference type="InterPro" id="IPR011009">
    <property type="entry name" value="Kinase-like_dom_sf"/>
</dbReference>
<evidence type="ECO:0000313" key="1">
    <source>
        <dbReference type="EMBL" id="APA10433.1"/>
    </source>
</evidence>
<dbReference type="Proteomes" id="UP000177798">
    <property type="component" value="Chromosome 6"/>
</dbReference>
<name>A0A1D9Q773_SCLS1</name>
<dbReference type="SUPFAM" id="SSF56112">
    <property type="entry name" value="Protein kinase-like (PK-like)"/>
    <property type="match status" value="1"/>
</dbReference>
<evidence type="ECO:0008006" key="3">
    <source>
        <dbReference type="Google" id="ProtNLM"/>
    </source>
</evidence>
<dbReference type="EMBL" id="CP017819">
    <property type="protein sequence ID" value="APA10433.1"/>
    <property type="molecule type" value="Genomic_DNA"/>
</dbReference>
<evidence type="ECO:0000313" key="2">
    <source>
        <dbReference type="Proteomes" id="UP000177798"/>
    </source>
</evidence>